<keyword evidence="1" id="KW-0812">Transmembrane</keyword>
<accession>T1A8S6</accession>
<organism evidence="2">
    <name type="scientific">mine drainage metagenome</name>
    <dbReference type="NCBI Taxonomy" id="410659"/>
    <lineage>
        <taxon>unclassified sequences</taxon>
        <taxon>metagenomes</taxon>
        <taxon>ecological metagenomes</taxon>
    </lineage>
</organism>
<feature type="non-terminal residue" evidence="2">
    <location>
        <position position="1"/>
    </location>
</feature>
<feature type="transmembrane region" description="Helical" evidence="1">
    <location>
        <begin position="68"/>
        <end position="97"/>
    </location>
</feature>
<feature type="non-terminal residue" evidence="2">
    <location>
        <position position="150"/>
    </location>
</feature>
<evidence type="ECO:0000256" key="1">
    <source>
        <dbReference type="SAM" id="Phobius"/>
    </source>
</evidence>
<evidence type="ECO:0000313" key="2">
    <source>
        <dbReference type="EMBL" id="EQD38265.1"/>
    </source>
</evidence>
<name>T1A8S6_9ZZZZ</name>
<protein>
    <submittedName>
        <fullName evidence="2">Membrane protein</fullName>
    </submittedName>
</protein>
<proteinExistence type="predicted"/>
<keyword evidence="1" id="KW-0472">Membrane</keyword>
<sequence length="150" mass="15705">RALSAEELHAGLLLAAAVLVILPLLPDRPLALLAGLNLRTLWMLALLVMAIQSLGHVALRLLGPARGLTLAALCSSSSMVGTATFAMQPILLGAAVVRERRRLGRQVLRFPTVLGWAGKPSVFLRSQVEVCGPACLLRVAQGAAISASVT</sequence>
<feature type="transmembrane region" description="Helical" evidence="1">
    <location>
        <begin position="12"/>
        <end position="34"/>
    </location>
</feature>
<feature type="transmembrane region" description="Helical" evidence="1">
    <location>
        <begin position="41"/>
        <end position="62"/>
    </location>
</feature>
<comment type="caution">
    <text evidence="2">The sequence shown here is derived from an EMBL/GenBank/DDBJ whole genome shotgun (WGS) entry which is preliminary data.</text>
</comment>
<reference evidence="2" key="2">
    <citation type="journal article" date="2014" name="ISME J.">
        <title>Microbial stratification in low pH oxic and suboxic macroscopic growths along an acid mine drainage.</title>
        <authorList>
            <person name="Mendez-Garcia C."/>
            <person name="Mesa V."/>
            <person name="Sprenger R.R."/>
            <person name="Richter M."/>
            <person name="Diez M.S."/>
            <person name="Solano J."/>
            <person name="Bargiela R."/>
            <person name="Golyshina O.V."/>
            <person name="Manteca A."/>
            <person name="Ramos J.L."/>
            <person name="Gallego J.R."/>
            <person name="Llorente I."/>
            <person name="Martins Dos Santos V.A."/>
            <person name="Jensen O.N."/>
            <person name="Pelaez A.I."/>
            <person name="Sanchez J."/>
            <person name="Ferrer M."/>
        </authorList>
    </citation>
    <scope>NUCLEOTIDE SEQUENCE</scope>
</reference>
<reference evidence="2" key="1">
    <citation type="submission" date="2013-08" db="EMBL/GenBank/DDBJ databases">
        <authorList>
            <person name="Mendez C."/>
            <person name="Richter M."/>
            <person name="Ferrer M."/>
            <person name="Sanchez J."/>
        </authorList>
    </citation>
    <scope>NUCLEOTIDE SEQUENCE</scope>
</reference>
<gene>
    <name evidence="2" type="ORF">B2A_11535</name>
</gene>
<dbReference type="AlphaFoldDB" id="T1A8S6"/>
<dbReference type="EMBL" id="AUZZ01008334">
    <property type="protein sequence ID" value="EQD38265.1"/>
    <property type="molecule type" value="Genomic_DNA"/>
</dbReference>
<keyword evidence="1" id="KW-1133">Transmembrane helix</keyword>